<evidence type="ECO:0000313" key="2">
    <source>
        <dbReference type="EMBL" id="CAB4324585.1"/>
    </source>
</evidence>
<dbReference type="EMBL" id="CAEMXZ010000175">
    <property type="protein sequence ID" value="CAB4324585.1"/>
    <property type="molecule type" value="Genomic_DNA"/>
</dbReference>
<organism evidence="2">
    <name type="scientific">freshwater metagenome</name>
    <dbReference type="NCBI Taxonomy" id="449393"/>
    <lineage>
        <taxon>unclassified sequences</taxon>
        <taxon>metagenomes</taxon>
        <taxon>ecological metagenomes</taxon>
    </lineage>
</organism>
<accession>A0A6J5YGK9</accession>
<dbReference type="AlphaFoldDB" id="A0A6J5YGK9"/>
<feature type="region of interest" description="Disordered" evidence="1">
    <location>
        <begin position="1"/>
        <end position="20"/>
    </location>
</feature>
<dbReference type="InterPro" id="IPR022292">
    <property type="entry name" value="CHP03843"/>
</dbReference>
<evidence type="ECO:0000256" key="1">
    <source>
        <dbReference type="SAM" id="MobiDB-lite"/>
    </source>
</evidence>
<protein>
    <submittedName>
        <fullName evidence="2">Unannotated protein</fullName>
    </submittedName>
</protein>
<reference evidence="2" key="1">
    <citation type="submission" date="2020-05" db="EMBL/GenBank/DDBJ databases">
        <authorList>
            <person name="Chiriac C."/>
            <person name="Salcher M."/>
            <person name="Ghai R."/>
            <person name="Kavagutti S V."/>
        </authorList>
    </citation>
    <scope>NUCLEOTIDE SEQUENCE</scope>
</reference>
<name>A0A6J5YGK9_9ZZZZ</name>
<proteinExistence type="predicted"/>
<sequence length="249" mass="28143">MSEAELNNEGPPEQEPSDEGVAELLSNGEIEVLGRMPWSSNATFLIEASLDDRSARAIYKPHAGERPLWDFPDGLWRREVAAHELSAHLGWEVVPLTIERDDMVHGMGSLQRFIDADFEEHYFTMLEEDSLHPQFVRMAAFDFVSNNADRKGGHCLIDSAQHVWGIDNGLSFHAEFKLRTVIWEFGGDPIPAELLEDLQRLVDDGLPPQFTKLLGAFERDALLTRARALLREGVLPIDETGNRYPWPLV</sequence>
<gene>
    <name evidence="2" type="ORF">UFOPK1392_02360</name>
</gene>
<dbReference type="NCBIfam" id="TIGR03843">
    <property type="entry name" value="SCO1664 family protein"/>
    <property type="match status" value="1"/>
</dbReference>